<accession>A0ABQ7QQX5</accession>
<comment type="caution">
    <text evidence="2">The sequence shown here is derived from an EMBL/GenBank/DDBJ whole genome shotgun (WGS) entry which is preliminary data.</text>
</comment>
<evidence type="ECO:0000313" key="2">
    <source>
        <dbReference type="EMBL" id="KAG7307432.1"/>
    </source>
</evidence>
<feature type="region of interest" description="Disordered" evidence="1">
    <location>
        <begin position="128"/>
        <end position="148"/>
    </location>
</feature>
<proteinExistence type="predicted"/>
<dbReference type="EMBL" id="JAHIBW010000010">
    <property type="protein sequence ID" value="KAG7307432.1"/>
    <property type="molecule type" value="Genomic_DNA"/>
</dbReference>
<keyword evidence="3" id="KW-1185">Reference proteome</keyword>
<protein>
    <submittedName>
        <fullName evidence="2">Uncharacterized protein</fullName>
    </submittedName>
</protein>
<gene>
    <name evidence="2" type="ORF">JYU34_007620</name>
</gene>
<sequence length="148" mass="16159">MRGGPVPYWPGAAQLRQAEPPLAPAHTPISAGLMTGDCDSPCCVPHRFRNDESLREGPRWLQELPTTVLRIRRPIRQRVPYRSPPSPPHLPLGSSPVTLGTGSTIYPAELGPCPNFATRTLRPTGVWGAHPRDMDAPDRTYLGGVQGR</sequence>
<evidence type="ECO:0000313" key="3">
    <source>
        <dbReference type="Proteomes" id="UP000823941"/>
    </source>
</evidence>
<organism evidence="2 3">
    <name type="scientific">Plutella xylostella</name>
    <name type="common">Diamondback moth</name>
    <name type="synonym">Plutella maculipennis</name>
    <dbReference type="NCBI Taxonomy" id="51655"/>
    <lineage>
        <taxon>Eukaryota</taxon>
        <taxon>Metazoa</taxon>
        <taxon>Ecdysozoa</taxon>
        <taxon>Arthropoda</taxon>
        <taxon>Hexapoda</taxon>
        <taxon>Insecta</taxon>
        <taxon>Pterygota</taxon>
        <taxon>Neoptera</taxon>
        <taxon>Endopterygota</taxon>
        <taxon>Lepidoptera</taxon>
        <taxon>Glossata</taxon>
        <taxon>Ditrysia</taxon>
        <taxon>Yponomeutoidea</taxon>
        <taxon>Plutellidae</taxon>
        <taxon>Plutella</taxon>
    </lineage>
</organism>
<name>A0ABQ7QQX5_PLUXY</name>
<dbReference type="Proteomes" id="UP000823941">
    <property type="component" value="Chromosome 10"/>
</dbReference>
<evidence type="ECO:0000256" key="1">
    <source>
        <dbReference type="SAM" id="MobiDB-lite"/>
    </source>
</evidence>
<reference evidence="2 3" key="1">
    <citation type="submission" date="2021-06" db="EMBL/GenBank/DDBJ databases">
        <title>A haploid diamondback moth (Plutella xylostella L.) genome assembly resolves 31 chromosomes and identifies a diamide resistance mutation.</title>
        <authorList>
            <person name="Ward C.M."/>
            <person name="Perry K.D."/>
            <person name="Baker G."/>
            <person name="Powis K."/>
            <person name="Heckel D.G."/>
            <person name="Baxter S.W."/>
        </authorList>
    </citation>
    <scope>NUCLEOTIDE SEQUENCE [LARGE SCALE GENOMIC DNA]</scope>
    <source>
        <strain evidence="2 3">LV</strain>
        <tissue evidence="2">Single pupa</tissue>
    </source>
</reference>